<gene>
    <name evidence="3" type="ORF">VMCG_06430</name>
</gene>
<reference evidence="3 4" key="1">
    <citation type="submission" date="2015-09" db="EMBL/GenBank/DDBJ databases">
        <title>Host preference determinants of Valsa canker pathogens revealed by comparative genomics.</title>
        <authorList>
            <person name="Yin Z."/>
            <person name="Huang L."/>
        </authorList>
    </citation>
    <scope>NUCLEOTIDE SEQUENCE [LARGE SCALE GENOMIC DNA]</scope>
    <source>
        <strain evidence="3 4">03-1</strain>
    </source>
</reference>
<dbReference type="AlphaFoldDB" id="A0A423W7X8"/>
<dbReference type="PANTHER" id="PTHR42339:SF1">
    <property type="entry name" value="HISTONE H1"/>
    <property type="match status" value="1"/>
</dbReference>
<feature type="compositionally biased region" description="Polar residues" evidence="1">
    <location>
        <begin position="115"/>
        <end position="125"/>
    </location>
</feature>
<feature type="domain" description="DUF7726" evidence="2">
    <location>
        <begin position="147"/>
        <end position="228"/>
    </location>
</feature>
<evidence type="ECO:0000313" key="3">
    <source>
        <dbReference type="EMBL" id="ROV99433.1"/>
    </source>
</evidence>
<dbReference type="OrthoDB" id="2592504at2759"/>
<evidence type="ECO:0000313" key="4">
    <source>
        <dbReference type="Proteomes" id="UP000283895"/>
    </source>
</evidence>
<feature type="compositionally biased region" description="Low complexity" evidence="1">
    <location>
        <begin position="66"/>
        <end position="76"/>
    </location>
</feature>
<feature type="region of interest" description="Disordered" evidence="1">
    <location>
        <begin position="47"/>
        <end position="128"/>
    </location>
</feature>
<dbReference type="PANTHER" id="PTHR42339">
    <property type="entry name" value="HISTONE H1"/>
    <property type="match status" value="1"/>
</dbReference>
<sequence>MTTEWFWTPTQARALTAIDPNTVAMQPAMLPVPLPAPLPTVHHHTLKKVGNSADTPIEIDVQPSGKENPINSNNKNNNKKRKSDGTDNSKGPGQDNGSSKAKKPRTSRTKKSSDESSNTKASSKKAQAEALLDVSSVHLEGEDIDRVPVYETCDTIRRKIRDVLKKDGVTQAGYCRALARATTALDRPPQAVQLTRFLNNTGPLGGNTNSVFYASYVLFEKMRIRDGKPKSRFRQEMEEKHGEEGVDIENNMNTQCFTLHVTERASFDKYGKFHVTGGHAPTR</sequence>
<accession>A0A423W7X8</accession>
<feature type="compositionally biased region" description="Polar residues" evidence="1">
    <location>
        <begin position="86"/>
        <end position="97"/>
    </location>
</feature>
<dbReference type="STRING" id="356882.A0A423W7X8"/>
<protein>
    <recommendedName>
        <fullName evidence="2">DUF7726 domain-containing protein</fullName>
    </recommendedName>
</protein>
<dbReference type="InterPro" id="IPR056143">
    <property type="entry name" value="DUF7726"/>
</dbReference>
<dbReference type="EMBL" id="LKEA01000023">
    <property type="protein sequence ID" value="ROV99433.1"/>
    <property type="molecule type" value="Genomic_DNA"/>
</dbReference>
<feature type="compositionally biased region" description="Basic residues" evidence="1">
    <location>
        <begin position="100"/>
        <end position="110"/>
    </location>
</feature>
<dbReference type="Pfam" id="PF24852">
    <property type="entry name" value="DUF7726"/>
    <property type="match status" value="1"/>
</dbReference>
<proteinExistence type="predicted"/>
<dbReference type="Proteomes" id="UP000283895">
    <property type="component" value="Unassembled WGS sequence"/>
</dbReference>
<keyword evidence="4" id="KW-1185">Reference proteome</keyword>
<evidence type="ECO:0000259" key="2">
    <source>
        <dbReference type="Pfam" id="PF24852"/>
    </source>
</evidence>
<organism evidence="3 4">
    <name type="scientific">Cytospora schulzeri</name>
    <dbReference type="NCBI Taxonomy" id="448051"/>
    <lineage>
        <taxon>Eukaryota</taxon>
        <taxon>Fungi</taxon>
        <taxon>Dikarya</taxon>
        <taxon>Ascomycota</taxon>
        <taxon>Pezizomycotina</taxon>
        <taxon>Sordariomycetes</taxon>
        <taxon>Sordariomycetidae</taxon>
        <taxon>Diaporthales</taxon>
        <taxon>Cytosporaceae</taxon>
        <taxon>Cytospora</taxon>
    </lineage>
</organism>
<name>A0A423W7X8_9PEZI</name>
<evidence type="ECO:0000256" key="1">
    <source>
        <dbReference type="SAM" id="MobiDB-lite"/>
    </source>
</evidence>
<comment type="caution">
    <text evidence="3">The sequence shown here is derived from an EMBL/GenBank/DDBJ whole genome shotgun (WGS) entry which is preliminary data.</text>
</comment>